<dbReference type="GO" id="GO:0003848">
    <property type="term" value="F:2-amino-4-hydroxy-6-hydroxymethyldihydropteridine diphosphokinase activity"/>
    <property type="evidence" value="ECO:0007669"/>
    <property type="project" value="UniProtKB-EC"/>
</dbReference>
<dbReference type="PANTHER" id="PTHR43071:SF1">
    <property type="entry name" value="2-AMINO-4-HYDROXY-6-HYDROXYMETHYLDIHYDROPTERIDINE PYROPHOSPHOKINASE"/>
    <property type="match status" value="1"/>
</dbReference>
<dbReference type="EC" id="2.7.6.3" evidence="3"/>
<organism evidence="10 11">
    <name type="scientific">Camelliibacillus cellulosilyticus</name>
    <dbReference type="NCBI Taxonomy" id="2174486"/>
    <lineage>
        <taxon>Bacteria</taxon>
        <taxon>Bacillati</taxon>
        <taxon>Bacillota</taxon>
        <taxon>Bacilli</taxon>
        <taxon>Bacillales</taxon>
        <taxon>Sporolactobacillaceae</taxon>
        <taxon>Camelliibacillus</taxon>
    </lineage>
</organism>
<dbReference type="InterPro" id="IPR000550">
    <property type="entry name" value="Hppk"/>
</dbReference>
<dbReference type="RefSeq" id="WP_376847499.1">
    <property type="nucleotide sequence ID" value="NZ_JBHSFW010000020.1"/>
</dbReference>
<evidence type="ECO:0000256" key="1">
    <source>
        <dbReference type="ARBA" id="ARBA00000198"/>
    </source>
</evidence>
<dbReference type="Proteomes" id="UP001596022">
    <property type="component" value="Unassembled WGS sequence"/>
</dbReference>
<dbReference type="CDD" id="cd00483">
    <property type="entry name" value="HPPK"/>
    <property type="match status" value="1"/>
</dbReference>
<gene>
    <name evidence="10" type="primary">folK</name>
    <name evidence="10" type="ORF">ACFO4N_16920</name>
</gene>
<evidence type="ECO:0000256" key="2">
    <source>
        <dbReference type="ARBA" id="ARBA00005051"/>
    </source>
</evidence>
<comment type="pathway">
    <text evidence="2">Cofactor biosynthesis; tetrahydrofolate biosynthesis; 2-amino-4-hydroxy-6-hydroxymethyl-7,8-dihydropteridine diphosphate from 7,8-dihydroneopterin triphosphate: step 4/4.</text>
</comment>
<evidence type="ECO:0000313" key="11">
    <source>
        <dbReference type="Proteomes" id="UP001596022"/>
    </source>
</evidence>
<keyword evidence="5" id="KW-0547">Nucleotide-binding</keyword>
<dbReference type="PANTHER" id="PTHR43071">
    <property type="entry name" value="2-AMINO-4-HYDROXY-6-HYDROXYMETHYLDIHYDROPTERIDINE PYROPHOSPHOKINASE"/>
    <property type="match status" value="1"/>
</dbReference>
<evidence type="ECO:0000256" key="3">
    <source>
        <dbReference type="ARBA" id="ARBA00013253"/>
    </source>
</evidence>
<dbReference type="SUPFAM" id="SSF55083">
    <property type="entry name" value="6-hydroxymethyl-7,8-dihydropterin pyrophosphokinase, HPPK"/>
    <property type="match status" value="1"/>
</dbReference>
<dbReference type="InterPro" id="IPR035907">
    <property type="entry name" value="Hppk_sf"/>
</dbReference>
<evidence type="ECO:0000256" key="8">
    <source>
        <dbReference type="ARBA" id="ARBA00022909"/>
    </source>
</evidence>
<keyword evidence="11" id="KW-1185">Reference proteome</keyword>
<feature type="domain" description="7,8-dihydro-6-hydroxymethylpterin-pyrophosphokinase" evidence="9">
    <location>
        <begin position="88"/>
        <end position="99"/>
    </location>
</feature>
<sequence>MVKCYIGLGSNIGDREDYLHQALTKLDSHAQVRICRTSNIYETDPYGPVEQDPFLNMAIEVETSLAPEDLLKATQAIERDLKRERVIHWGPRTIDLDILLYADKMIETEHLIIPHPELTKRLFVIIPLNDLSPDLQMPKNGPKVKDLLAAFDGVKGVRLWKNNGAGEYGLFEN</sequence>
<comment type="catalytic activity">
    <reaction evidence="1">
        <text>6-hydroxymethyl-7,8-dihydropterin + ATP = (7,8-dihydropterin-6-yl)methyl diphosphate + AMP + H(+)</text>
        <dbReference type="Rhea" id="RHEA:11412"/>
        <dbReference type="ChEBI" id="CHEBI:15378"/>
        <dbReference type="ChEBI" id="CHEBI:30616"/>
        <dbReference type="ChEBI" id="CHEBI:44841"/>
        <dbReference type="ChEBI" id="CHEBI:72950"/>
        <dbReference type="ChEBI" id="CHEBI:456215"/>
        <dbReference type="EC" id="2.7.6.3"/>
    </reaction>
</comment>
<dbReference type="Pfam" id="PF01288">
    <property type="entry name" value="HPPK"/>
    <property type="match status" value="1"/>
</dbReference>
<keyword evidence="7" id="KW-0067">ATP-binding</keyword>
<keyword evidence="8" id="KW-0289">Folate biosynthesis</keyword>
<name>A0ABV9GQT4_9BACL</name>
<comment type="caution">
    <text evidence="10">The sequence shown here is derived from an EMBL/GenBank/DDBJ whole genome shotgun (WGS) entry which is preliminary data.</text>
</comment>
<dbReference type="PROSITE" id="PS00794">
    <property type="entry name" value="HPPK"/>
    <property type="match status" value="1"/>
</dbReference>
<evidence type="ECO:0000256" key="7">
    <source>
        <dbReference type="ARBA" id="ARBA00022840"/>
    </source>
</evidence>
<dbReference type="NCBIfam" id="TIGR01498">
    <property type="entry name" value="folK"/>
    <property type="match status" value="1"/>
</dbReference>
<accession>A0ABV9GQT4</accession>
<evidence type="ECO:0000313" key="10">
    <source>
        <dbReference type="EMBL" id="MFC4620387.1"/>
    </source>
</evidence>
<dbReference type="Gene3D" id="3.30.70.560">
    <property type="entry name" value="7,8-Dihydro-6-hydroxymethylpterin-pyrophosphokinase HPPK"/>
    <property type="match status" value="1"/>
</dbReference>
<evidence type="ECO:0000256" key="6">
    <source>
        <dbReference type="ARBA" id="ARBA00022777"/>
    </source>
</evidence>
<evidence type="ECO:0000256" key="5">
    <source>
        <dbReference type="ARBA" id="ARBA00022741"/>
    </source>
</evidence>
<protein>
    <recommendedName>
        <fullName evidence="3">2-amino-4-hydroxy-6-hydroxymethyldihydropteridine diphosphokinase</fullName>
        <ecNumber evidence="3">2.7.6.3</ecNumber>
    </recommendedName>
</protein>
<keyword evidence="6" id="KW-0418">Kinase</keyword>
<keyword evidence="4 10" id="KW-0808">Transferase</keyword>
<reference evidence="11" key="1">
    <citation type="journal article" date="2019" name="Int. J. Syst. Evol. Microbiol.">
        <title>The Global Catalogue of Microorganisms (GCM) 10K type strain sequencing project: providing services to taxonomists for standard genome sequencing and annotation.</title>
        <authorList>
            <consortium name="The Broad Institute Genomics Platform"/>
            <consortium name="The Broad Institute Genome Sequencing Center for Infectious Disease"/>
            <person name="Wu L."/>
            <person name="Ma J."/>
        </authorList>
    </citation>
    <scope>NUCLEOTIDE SEQUENCE [LARGE SCALE GENOMIC DNA]</scope>
    <source>
        <strain evidence="11">CGMCC 1.16306</strain>
    </source>
</reference>
<evidence type="ECO:0000259" key="9">
    <source>
        <dbReference type="PROSITE" id="PS00794"/>
    </source>
</evidence>
<proteinExistence type="predicted"/>
<dbReference type="EMBL" id="JBHSFW010000020">
    <property type="protein sequence ID" value="MFC4620387.1"/>
    <property type="molecule type" value="Genomic_DNA"/>
</dbReference>
<evidence type="ECO:0000256" key="4">
    <source>
        <dbReference type="ARBA" id="ARBA00022679"/>
    </source>
</evidence>